<organism evidence="1 2">
    <name type="scientific">Flavobacterium aciduliphilum</name>
    <dbReference type="NCBI Taxonomy" id="1101402"/>
    <lineage>
        <taxon>Bacteria</taxon>
        <taxon>Pseudomonadati</taxon>
        <taxon>Bacteroidota</taxon>
        <taxon>Flavobacteriia</taxon>
        <taxon>Flavobacteriales</taxon>
        <taxon>Flavobacteriaceae</taxon>
        <taxon>Flavobacterium</taxon>
    </lineage>
</organism>
<accession>A0A328YIP3</accession>
<proteinExistence type="predicted"/>
<reference evidence="1 2" key="1">
    <citation type="submission" date="2018-06" db="EMBL/GenBank/DDBJ databases">
        <title>Genomic Encyclopedia of Archaeal and Bacterial Type Strains, Phase II (KMG-II): from individual species to whole genera.</title>
        <authorList>
            <person name="Goeker M."/>
        </authorList>
    </citation>
    <scope>NUCLEOTIDE SEQUENCE [LARGE SCALE GENOMIC DNA]</scope>
    <source>
        <strain evidence="1 2">DSM 25663</strain>
    </source>
</reference>
<sequence length="68" mass="7766">MNSNYCQHRLLFSKLSFQRGHEGFVSFIAKTQLIEHYKKSLGAINFGGQLMIINNKAALSLIGKYFKN</sequence>
<comment type="caution">
    <text evidence="1">The sequence shown here is derived from an EMBL/GenBank/DDBJ whole genome shotgun (WGS) entry which is preliminary data.</text>
</comment>
<evidence type="ECO:0000313" key="2">
    <source>
        <dbReference type="Proteomes" id="UP000248840"/>
    </source>
</evidence>
<dbReference type="RefSeq" id="WP_112113085.1">
    <property type="nucleotide sequence ID" value="NZ_QLSZ01000005.1"/>
</dbReference>
<name>A0A328YIP3_9FLAO</name>
<keyword evidence="2" id="KW-1185">Reference proteome</keyword>
<protein>
    <submittedName>
        <fullName evidence="1">Uncharacterized protein</fullName>
    </submittedName>
</protein>
<dbReference type="EMBL" id="QLSZ01000005">
    <property type="protein sequence ID" value="RAR72605.1"/>
    <property type="molecule type" value="Genomic_DNA"/>
</dbReference>
<dbReference type="Proteomes" id="UP000248840">
    <property type="component" value="Unassembled WGS sequence"/>
</dbReference>
<evidence type="ECO:0000313" key="1">
    <source>
        <dbReference type="EMBL" id="RAR72605.1"/>
    </source>
</evidence>
<gene>
    <name evidence="1" type="ORF">CLV55_105175</name>
</gene>
<dbReference type="AlphaFoldDB" id="A0A328YIP3"/>
<dbReference type="OrthoDB" id="956078at2"/>